<dbReference type="InterPro" id="IPR036568">
    <property type="entry name" value="GGCT-like_sf"/>
</dbReference>
<keyword evidence="2" id="KW-1185">Reference proteome</keyword>
<dbReference type="OrthoDB" id="5567366at2"/>
<evidence type="ECO:0000313" key="2">
    <source>
        <dbReference type="Proteomes" id="UP000198994"/>
    </source>
</evidence>
<dbReference type="CDD" id="cd06661">
    <property type="entry name" value="GGCT_like"/>
    <property type="match status" value="1"/>
</dbReference>
<dbReference type="Gene3D" id="3.10.490.10">
    <property type="entry name" value="Gamma-glutamyl cyclotransferase-like"/>
    <property type="match status" value="1"/>
</dbReference>
<proteinExistence type="predicted"/>
<dbReference type="InterPro" id="IPR013024">
    <property type="entry name" value="GGCT-like"/>
</dbReference>
<organism evidence="1 2">
    <name type="scientific">Salipiger thiooxidans</name>
    <dbReference type="NCBI Taxonomy" id="282683"/>
    <lineage>
        <taxon>Bacteria</taxon>
        <taxon>Pseudomonadati</taxon>
        <taxon>Pseudomonadota</taxon>
        <taxon>Alphaproteobacteria</taxon>
        <taxon>Rhodobacterales</taxon>
        <taxon>Roseobacteraceae</taxon>
        <taxon>Salipiger</taxon>
    </lineage>
</organism>
<evidence type="ECO:0008006" key="3">
    <source>
        <dbReference type="Google" id="ProtNLM"/>
    </source>
</evidence>
<protein>
    <recommendedName>
        <fullName evidence="3">ChaC-like protein</fullName>
    </recommendedName>
</protein>
<dbReference type="EMBL" id="FNAV01000003">
    <property type="protein sequence ID" value="SDE40732.1"/>
    <property type="molecule type" value="Genomic_DNA"/>
</dbReference>
<dbReference type="STRING" id="282683.SAMN04488105_103250"/>
<dbReference type="SUPFAM" id="SSF110857">
    <property type="entry name" value="Gamma-glutamyl cyclotransferase-like"/>
    <property type="match status" value="1"/>
</dbReference>
<dbReference type="AlphaFoldDB" id="A0A1G7CN26"/>
<name>A0A1G7CN26_9RHOB</name>
<dbReference type="RefSeq" id="WP_089956492.1">
    <property type="nucleotide sequence ID" value="NZ_FNAV01000003.1"/>
</dbReference>
<gene>
    <name evidence="1" type="ORF">SAMN04488105_103250</name>
</gene>
<sequence>MSNAFFFGYGSLVNRFTHGFTPAHGATARGWRRAWRVTPDRELAYLTAIRDPDCEIEGLIAPVPEDGWAALDLREHAYQRLDAAACVTHAAPDVAQLAIYAIAPERLHAPDDDHPVLLSYIDVVIQGYLAEYGPEGAERFFATTTGWEAPVLDDRAAPIYPRAQRLTDDERGFVDRHLDALGSRRIHR</sequence>
<dbReference type="Proteomes" id="UP000198994">
    <property type="component" value="Unassembled WGS sequence"/>
</dbReference>
<evidence type="ECO:0000313" key="1">
    <source>
        <dbReference type="EMBL" id="SDE40732.1"/>
    </source>
</evidence>
<reference evidence="2" key="1">
    <citation type="submission" date="2016-10" db="EMBL/GenBank/DDBJ databases">
        <authorList>
            <person name="Varghese N."/>
            <person name="Submissions S."/>
        </authorList>
    </citation>
    <scope>NUCLEOTIDE SEQUENCE [LARGE SCALE GENOMIC DNA]</scope>
    <source>
        <strain evidence="2">DSM 10146</strain>
    </source>
</reference>
<accession>A0A1G7CN26</accession>